<protein>
    <submittedName>
        <fullName evidence="2">Uncharacterized protein</fullName>
    </submittedName>
</protein>
<reference evidence="2 3" key="1">
    <citation type="submission" date="2020-04" db="EMBL/GenBank/DDBJ databases">
        <title>MicrobeNet Type strains.</title>
        <authorList>
            <person name="Nicholson A.C."/>
        </authorList>
    </citation>
    <scope>NUCLEOTIDE SEQUENCE [LARGE SCALE GENOMIC DNA]</scope>
    <source>
        <strain evidence="2 3">ATCC BAA-14</strain>
    </source>
</reference>
<keyword evidence="1" id="KW-1133">Transmembrane helix</keyword>
<evidence type="ECO:0000313" key="2">
    <source>
        <dbReference type="EMBL" id="NKY03878.1"/>
    </source>
</evidence>
<gene>
    <name evidence="2" type="ORF">HGA05_20115</name>
</gene>
<evidence type="ECO:0000256" key="1">
    <source>
        <dbReference type="SAM" id="Phobius"/>
    </source>
</evidence>
<accession>A0A846WQH3</accession>
<keyword evidence="1" id="KW-0472">Membrane</keyword>
<keyword evidence="1" id="KW-0812">Transmembrane</keyword>
<feature type="transmembrane region" description="Helical" evidence="1">
    <location>
        <begin position="12"/>
        <end position="35"/>
    </location>
</feature>
<sequence length="80" mass="8262">MEVSIGSARITGAWAYLVRTVLFVAGCGLLAAALAHTGDLGTWSQRWGAMPVATVFALVLAVGVVLFYLGAVAIVAWLIG</sequence>
<name>A0A846WQH3_9ACTN</name>
<dbReference type="AlphaFoldDB" id="A0A846WQH3"/>
<proteinExistence type="predicted"/>
<dbReference type="EMBL" id="JAAXPC010000013">
    <property type="protein sequence ID" value="NKY03878.1"/>
    <property type="molecule type" value="Genomic_DNA"/>
</dbReference>
<comment type="caution">
    <text evidence="2">The sequence shown here is derived from an EMBL/GenBank/DDBJ whole genome shotgun (WGS) entry which is preliminary data.</text>
</comment>
<feature type="transmembrane region" description="Helical" evidence="1">
    <location>
        <begin position="55"/>
        <end position="79"/>
    </location>
</feature>
<organism evidence="2 3">
    <name type="scientific">Gordonia polyisoprenivorans</name>
    <dbReference type="NCBI Taxonomy" id="84595"/>
    <lineage>
        <taxon>Bacteria</taxon>
        <taxon>Bacillati</taxon>
        <taxon>Actinomycetota</taxon>
        <taxon>Actinomycetes</taxon>
        <taxon>Mycobacteriales</taxon>
        <taxon>Gordoniaceae</taxon>
        <taxon>Gordonia</taxon>
    </lineage>
</organism>
<dbReference type="Proteomes" id="UP000563898">
    <property type="component" value="Unassembled WGS sequence"/>
</dbReference>
<evidence type="ECO:0000313" key="3">
    <source>
        <dbReference type="Proteomes" id="UP000563898"/>
    </source>
</evidence>